<dbReference type="Gene3D" id="2.30.130.10">
    <property type="entry name" value="PUA domain"/>
    <property type="match status" value="1"/>
</dbReference>
<evidence type="ECO:0000256" key="2">
    <source>
        <dbReference type="ARBA" id="ARBA00022679"/>
    </source>
</evidence>
<keyword evidence="1 6" id="KW-0489">Methyltransferase</keyword>
<dbReference type="SUPFAM" id="SSF88697">
    <property type="entry name" value="PUA domain-like"/>
    <property type="match status" value="1"/>
</dbReference>
<dbReference type="GO" id="GO:0003723">
    <property type="term" value="F:RNA binding"/>
    <property type="evidence" value="ECO:0007669"/>
    <property type="project" value="InterPro"/>
</dbReference>
<dbReference type="EMBL" id="BMHB01000002">
    <property type="protein sequence ID" value="GGI16960.1"/>
    <property type="molecule type" value="Genomic_DNA"/>
</dbReference>
<keyword evidence="7" id="KW-1185">Reference proteome</keyword>
<accession>A0A8J3ANC8</accession>
<dbReference type="InterPro" id="IPR015947">
    <property type="entry name" value="PUA-like_sf"/>
</dbReference>
<dbReference type="InterPro" id="IPR029063">
    <property type="entry name" value="SAM-dependent_MTases_sf"/>
</dbReference>
<dbReference type="InterPro" id="IPR041532">
    <property type="entry name" value="RlmI-like_PUA"/>
</dbReference>
<dbReference type="InterPro" id="IPR036974">
    <property type="entry name" value="PUA_sf"/>
</dbReference>
<dbReference type="SUPFAM" id="SSF53335">
    <property type="entry name" value="S-adenosyl-L-methionine-dependent methyltransferases"/>
    <property type="match status" value="1"/>
</dbReference>
<dbReference type="Gene3D" id="3.30.750.80">
    <property type="entry name" value="RNA methyltransferase domain (HRMD) like"/>
    <property type="match status" value="1"/>
</dbReference>
<dbReference type="AlphaFoldDB" id="A0A8J3ANC8"/>
<dbReference type="PANTHER" id="PTHR43042:SF3">
    <property type="entry name" value="RIBOSOMAL RNA LARGE SUBUNIT METHYLTRANSFERASE YWBD-RELATED"/>
    <property type="match status" value="1"/>
</dbReference>
<feature type="domain" description="RlmI-like PUA" evidence="5">
    <location>
        <begin position="14"/>
        <end position="77"/>
    </location>
</feature>
<dbReference type="PANTHER" id="PTHR43042">
    <property type="entry name" value="SAM-DEPENDENT METHYLTRANSFERASE"/>
    <property type="match status" value="1"/>
</dbReference>
<sequence length="406" mass="46539">MRITGESMKNELQLKVKQKFVKDYKNGYPLISKESIMNSKDLTSEGTVIKLVDERNQFIGKGYYGKQNKGLGWLLSFDQNEEIGPRFFIDKIQTAIDTRGTFYNNPDTTAFRVFNGEGDGIGGLIIDYYDGYYVISWYSEGIYQFKDYVIDALTKIVEFKGIYQKKRFDAKGQYIEEDDFVTGEKGEFPIIVKENGVHFAIYLNDGAMVGVFLDQREVRKLIRDKYAYGKRVLNTFSYTGAFSVFAAIGGAQKTTSVDLANRSLQKTKEQFSINNIDPSTQDIIVEDVFHYFKYAVKKNLLFDMVILDPPSFARSKKHTFSAEKDYKDLLKEAITITEDNGVIVASTNCSSFGMNKFKTFIDIAFKELGGQYKLMEEYSLPDDFKTNKHFKEGNYLKVVFIKKLKA</sequence>
<dbReference type="InterPro" id="IPR019614">
    <property type="entry name" value="SAM-dep_methyl-trfase"/>
</dbReference>
<dbReference type="Proteomes" id="UP000626244">
    <property type="component" value="Unassembled WGS sequence"/>
</dbReference>
<keyword evidence="2" id="KW-0808">Transferase</keyword>
<dbReference type="GO" id="GO:0032259">
    <property type="term" value="P:methylation"/>
    <property type="evidence" value="ECO:0007669"/>
    <property type="project" value="UniProtKB-KW"/>
</dbReference>
<gene>
    <name evidence="6" type="ORF">GCM10007380_35570</name>
</gene>
<evidence type="ECO:0000313" key="7">
    <source>
        <dbReference type="Proteomes" id="UP000626244"/>
    </source>
</evidence>
<protein>
    <submittedName>
        <fullName evidence="6">Methyltransferase</fullName>
    </submittedName>
</protein>
<feature type="domain" description="S-adenosylmethionine-dependent methyltransferase" evidence="4">
    <location>
        <begin position="180"/>
        <end position="354"/>
    </location>
</feature>
<proteinExistence type="predicted"/>
<evidence type="ECO:0000256" key="1">
    <source>
        <dbReference type="ARBA" id="ARBA00022603"/>
    </source>
</evidence>
<dbReference type="Pfam" id="PF10672">
    <property type="entry name" value="Methyltrans_SAM"/>
    <property type="match status" value="1"/>
</dbReference>
<reference evidence="7" key="1">
    <citation type="journal article" date="2019" name="Int. J. Syst. Evol. Microbiol.">
        <title>The Global Catalogue of Microorganisms (GCM) 10K type strain sequencing project: providing services to taxonomists for standard genome sequencing and annotation.</title>
        <authorList>
            <consortium name="The Broad Institute Genomics Platform"/>
            <consortium name="The Broad Institute Genome Sequencing Center for Infectious Disease"/>
            <person name="Wu L."/>
            <person name="Ma J."/>
        </authorList>
    </citation>
    <scope>NUCLEOTIDE SEQUENCE [LARGE SCALE GENOMIC DNA]</scope>
    <source>
        <strain evidence="7">CGMCC 1.14993</strain>
    </source>
</reference>
<keyword evidence="3" id="KW-0949">S-adenosyl-L-methionine</keyword>
<evidence type="ECO:0000313" key="6">
    <source>
        <dbReference type="EMBL" id="GGI16960.1"/>
    </source>
</evidence>
<evidence type="ECO:0000259" key="5">
    <source>
        <dbReference type="Pfam" id="PF17785"/>
    </source>
</evidence>
<comment type="caution">
    <text evidence="6">The sequence shown here is derived from an EMBL/GenBank/DDBJ whole genome shotgun (WGS) entry which is preliminary data.</text>
</comment>
<dbReference type="Pfam" id="PF17785">
    <property type="entry name" value="PUA_3"/>
    <property type="match status" value="1"/>
</dbReference>
<evidence type="ECO:0000256" key="3">
    <source>
        <dbReference type="ARBA" id="ARBA00022691"/>
    </source>
</evidence>
<evidence type="ECO:0000259" key="4">
    <source>
        <dbReference type="Pfam" id="PF10672"/>
    </source>
</evidence>
<dbReference type="Gene3D" id="3.40.50.150">
    <property type="entry name" value="Vaccinia Virus protein VP39"/>
    <property type="match status" value="1"/>
</dbReference>
<dbReference type="CDD" id="cd11572">
    <property type="entry name" value="RlmI_M_like"/>
    <property type="match status" value="1"/>
</dbReference>
<dbReference type="GO" id="GO:0008168">
    <property type="term" value="F:methyltransferase activity"/>
    <property type="evidence" value="ECO:0007669"/>
    <property type="project" value="UniProtKB-KW"/>
</dbReference>
<dbReference type="CDD" id="cd02440">
    <property type="entry name" value="AdoMet_MTases"/>
    <property type="match status" value="1"/>
</dbReference>
<organism evidence="6 7">
    <name type="scientific">Gottfriedia solisilvae</name>
    <dbReference type="NCBI Taxonomy" id="1516104"/>
    <lineage>
        <taxon>Bacteria</taxon>
        <taxon>Bacillati</taxon>
        <taxon>Bacillota</taxon>
        <taxon>Bacilli</taxon>
        <taxon>Bacillales</taxon>
        <taxon>Bacillaceae</taxon>
        <taxon>Gottfriedia</taxon>
    </lineage>
</organism>
<name>A0A8J3ANC8_9BACI</name>